<evidence type="ECO:0000259" key="1">
    <source>
        <dbReference type="Pfam" id="PF01370"/>
    </source>
</evidence>
<feature type="domain" description="NAD-dependent epimerase/dehydratase" evidence="1">
    <location>
        <begin position="3"/>
        <end position="195"/>
    </location>
</feature>
<comment type="caution">
    <text evidence="2">The sequence shown here is derived from an EMBL/GenBank/DDBJ whole genome shotgun (WGS) entry which is preliminary data.</text>
</comment>
<dbReference type="PANTHER" id="PTHR43245:SF13">
    <property type="entry name" value="UDP-D-APIOSE_UDP-D-XYLOSE SYNTHASE 2"/>
    <property type="match status" value="1"/>
</dbReference>
<dbReference type="Pfam" id="PF01370">
    <property type="entry name" value="Epimerase"/>
    <property type="match status" value="1"/>
</dbReference>
<organism evidence="2 3">
    <name type="scientific">Dactylonectria estremocensis</name>
    <dbReference type="NCBI Taxonomy" id="1079267"/>
    <lineage>
        <taxon>Eukaryota</taxon>
        <taxon>Fungi</taxon>
        <taxon>Dikarya</taxon>
        <taxon>Ascomycota</taxon>
        <taxon>Pezizomycotina</taxon>
        <taxon>Sordariomycetes</taxon>
        <taxon>Hypocreomycetidae</taxon>
        <taxon>Hypocreales</taxon>
        <taxon>Nectriaceae</taxon>
        <taxon>Dactylonectria</taxon>
    </lineage>
</organism>
<dbReference type="EMBL" id="JAGMUU010000040">
    <property type="protein sequence ID" value="KAH7114981.1"/>
    <property type="molecule type" value="Genomic_DNA"/>
</dbReference>
<dbReference type="Gene3D" id="3.40.50.720">
    <property type="entry name" value="NAD(P)-binding Rossmann-like Domain"/>
    <property type="match status" value="1"/>
</dbReference>
<reference evidence="2" key="1">
    <citation type="journal article" date="2021" name="Nat. Commun.">
        <title>Genetic determinants of endophytism in the Arabidopsis root mycobiome.</title>
        <authorList>
            <person name="Mesny F."/>
            <person name="Miyauchi S."/>
            <person name="Thiergart T."/>
            <person name="Pickel B."/>
            <person name="Atanasova L."/>
            <person name="Karlsson M."/>
            <person name="Huettel B."/>
            <person name="Barry K.W."/>
            <person name="Haridas S."/>
            <person name="Chen C."/>
            <person name="Bauer D."/>
            <person name="Andreopoulos W."/>
            <person name="Pangilinan J."/>
            <person name="LaButti K."/>
            <person name="Riley R."/>
            <person name="Lipzen A."/>
            <person name="Clum A."/>
            <person name="Drula E."/>
            <person name="Henrissat B."/>
            <person name="Kohler A."/>
            <person name="Grigoriev I.V."/>
            <person name="Martin F.M."/>
            <person name="Hacquard S."/>
        </authorList>
    </citation>
    <scope>NUCLEOTIDE SEQUENCE</scope>
    <source>
        <strain evidence="2">MPI-CAGE-AT-0021</strain>
    </source>
</reference>
<name>A0A9P9D969_9HYPO</name>
<keyword evidence="3" id="KW-1185">Reference proteome</keyword>
<protein>
    <recommendedName>
        <fullName evidence="1">NAD-dependent epimerase/dehydratase domain-containing protein</fullName>
    </recommendedName>
</protein>
<evidence type="ECO:0000313" key="3">
    <source>
        <dbReference type="Proteomes" id="UP000717696"/>
    </source>
</evidence>
<dbReference type="SUPFAM" id="SSF51735">
    <property type="entry name" value="NAD(P)-binding Rossmann-fold domains"/>
    <property type="match status" value="1"/>
</dbReference>
<dbReference type="PANTHER" id="PTHR43245">
    <property type="entry name" value="BIFUNCTIONAL POLYMYXIN RESISTANCE PROTEIN ARNA"/>
    <property type="match status" value="1"/>
</dbReference>
<dbReference type="AlphaFoldDB" id="A0A9P9D969"/>
<proteinExistence type="predicted"/>
<dbReference type="OrthoDB" id="419598at2759"/>
<dbReference type="Proteomes" id="UP000717696">
    <property type="component" value="Unassembled WGS sequence"/>
</dbReference>
<dbReference type="InterPro" id="IPR050177">
    <property type="entry name" value="Lipid_A_modif_metabolic_enz"/>
</dbReference>
<sequence>MKILVLGGSQFVGRAAATEALSRGHEVTVLNRGKRPPVDGAAAIIGDRLSPDGMKGLEGKTFDAVVDTWAGDAVAVKLAADALRGRVGHFIYVSSLSVYLSSNQPPITETSPVLDTETSTFKYGSDKLRGELAAEAAGAPVLIARPGLILGPHEGAKGRLPWWLNRMSRGGPTLAPGPSDMTLQFIDARDLAKFLIDGAESRLTGIFNTLSQPGHSSMGELLDTCNAVTGGNASLVWTETDKILAKGVKPWTELPIWMPGKEHDFCYNVDVRRASEAGLRTRPAKETIADTWEWLQNTDRDSDLVTASTENIGIDPEKELGVLQ</sequence>
<dbReference type="InterPro" id="IPR001509">
    <property type="entry name" value="Epimerase_deHydtase"/>
</dbReference>
<evidence type="ECO:0000313" key="2">
    <source>
        <dbReference type="EMBL" id="KAH7114981.1"/>
    </source>
</evidence>
<accession>A0A9P9D969</accession>
<gene>
    <name evidence="2" type="ORF">B0J13DRAFT_572845</name>
</gene>
<dbReference type="InterPro" id="IPR036291">
    <property type="entry name" value="NAD(P)-bd_dom_sf"/>
</dbReference>